<dbReference type="PATRIC" id="fig|927704.6.peg.3257"/>
<dbReference type="KEGG" id="sri:SELR_pSRC200620"/>
<dbReference type="Gene3D" id="3.30.360.10">
    <property type="entry name" value="Dihydrodipicolinate Reductase, domain 2"/>
    <property type="match status" value="1"/>
</dbReference>
<dbReference type="InterPro" id="IPR036291">
    <property type="entry name" value="NAD(P)-bd_dom_sf"/>
</dbReference>
<dbReference type="OrthoDB" id="9815825at2"/>
<geneLocation type="plasmid" evidence="4 5">
    <name>pSRC2</name>
</geneLocation>
<sequence length="345" mass="39534">MNKKQELVIGYIGNGKSTNRYHLPFALNRPGKIKVKTVYQRTLGKGGWAPFDGIMYTDNLNEMLADQEIQAVIICTPVDGHKSLVEQVLNAGKHCVVEKPFALSLADAEEMFRLAEEKGLTLECYQNRRFDSDFLTTQQVIESGKLGELFEINMHYDYYRPHVPEGENSYRKDHAFLYTHACHTVDQVLSYFGSPEDIHSDVRQLLGPGRMNDYFDFAFFYDGLKVSVKSSYFRAKPRPSFAVYGTRGVFIKETEDRQEADLKKFYLPAGHDDFGLDSPEHYGTLTYYDEEGLYHEEKVPTVKGDYARYYDALYETIINGAPPLVTKEQTLEQMRILEKAGENLA</sequence>
<evidence type="ECO:0000259" key="2">
    <source>
        <dbReference type="Pfam" id="PF01408"/>
    </source>
</evidence>
<dbReference type="InterPro" id="IPR000683">
    <property type="entry name" value="Gfo/Idh/MocA-like_OxRdtase_N"/>
</dbReference>
<evidence type="ECO:0000313" key="4">
    <source>
        <dbReference type="EMBL" id="BAL84596.1"/>
    </source>
</evidence>
<protein>
    <submittedName>
        <fullName evidence="4">Putative oxidoreductase</fullName>
    </submittedName>
</protein>
<dbReference type="PANTHER" id="PTHR43708">
    <property type="entry name" value="CONSERVED EXPRESSED OXIDOREDUCTASE (EUROFUNG)"/>
    <property type="match status" value="1"/>
</dbReference>
<accession>I0GV09</accession>
<proteinExistence type="inferred from homology"/>
<keyword evidence="4" id="KW-0614">Plasmid</keyword>
<organism evidence="4 5">
    <name type="scientific">Selenomonas ruminantium subsp. lactilytica (strain NBRC 103574 / TAM6421)</name>
    <dbReference type="NCBI Taxonomy" id="927704"/>
    <lineage>
        <taxon>Bacteria</taxon>
        <taxon>Bacillati</taxon>
        <taxon>Bacillota</taxon>
        <taxon>Negativicutes</taxon>
        <taxon>Selenomonadales</taxon>
        <taxon>Selenomonadaceae</taxon>
        <taxon>Selenomonas</taxon>
    </lineage>
</organism>
<dbReference type="PANTHER" id="PTHR43708:SF7">
    <property type="entry name" value="OXIDOREDUCTASE"/>
    <property type="match status" value="1"/>
</dbReference>
<name>I0GV09_SELRL</name>
<dbReference type="Proteomes" id="UP000007887">
    <property type="component" value="Plasmid pSRC2"/>
</dbReference>
<dbReference type="RefSeq" id="WP_014430947.1">
    <property type="nucleotide sequence ID" value="NC_017076.1"/>
</dbReference>
<evidence type="ECO:0000313" key="5">
    <source>
        <dbReference type="Proteomes" id="UP000007887"/>
    </source>
</evidence>
<dbReference type="Gene3D" id="3.40.50.720">
    <property type="entry name" value="NAD(P)-binding Rossmann-like Domain"/>
    <property type="match status" value="1"/>
</dbReference>
<dbReference type="SUPFAM" id="SSF51735">
    <property type="entry name" value="NAD(P)-binding Rossmann-fold domains"/>
    <property type="match status" value="1"/>
</dbReference>
<dbReference type="AlphaFoldDB" id="I0GV09"/>
<dbReference type="InterPro" id="IPR004104">
    <property type="entry name" value="Gfo/Idh/MocA-like_OxRdtase_C"/>
</dbReference>
<feature type="domain" description="Gfo/Idh/MocA-like oxidoreductase C-terminal" evidence="3">
    <location>
        <begin position="140"/>
        <end position="339"/>
    </location>
</feature>
<dbReference type="Pfam" id="PF02894">
    <property type="entry name" value="GFO_IDH_MocA_C"/>
    <property type="match status" value="1"/>
</dbReference>
<dbReference type="Pfam" id="PF01408">
    <property type="entry name" value="GFO_IDH_MocA"/>
    <property type="match status" value="1"/>
</dbReference>
<comment type="similarity">
    <text evidence="1">Belongs to the Gfo/Idh/MocA family.</text>
</comment>
<dbReference type="SUPFAM" id="SSF55347">
    <property type="entry name" value="Glyceraldehyde-3-phosphate dehydrogenase-like, C-terminal domain"/>
    <property type="match status" value="1"/>
</dbReference>
<feature type="domain" description="Gfo/Idh/MocA-like oxidoreductase N-terminal" evidence="2">
    <location>
        <begin position="9"/>
        <end position="122"/>
    </location>
</feature>
<reference evidence="4 5" key="1">
    <citation type="submission" date="2011-10" db="EMBL/GenBank/DDBJ databases">
        <title>Whole genome sequence of Selenomonas ruminantium subsp. lactilytica TAM6421.</title>
        <authorList>
            <person name="Oguchi A."/>
            <person name="Ankai A."/>
            <person name="Kaneko J."/>
            <person name="Yamada-Narita S."/>
            <person name="Fukui S."/>
            <person name="Takahashi M."/>
            <person name="Onodera T."/>
            <person name="Kojima S."/>
            <person name="Fushimi T."/>
            <person name="Abe N."/>
            <person name="Kamio Y."/>
            <person name="Yamazaki S."/>
            <person name="Fujita N."/>
        </authorList>
    </citation>
    <scope>NUCLEOTIDE SEQUENCE [LARGE SCALE GENOMIC DNA]</scope>
    <source>
        <strain evidence="5">NBRC 103574 / TAM6421</strain>
        <plasmid evidence="4 5">pSRC2</plasmid>
    </source>
</reference>
<gene>
    <name evidence="4" type="ordered locus">SELR_pSRC200620</name>
</gene>
<dbReference type="HOGENOM" id="CLU_023194_19_0_9"/>
<dbReference type="GO" id="GO:0000166">
    <property type="term" value="F:nucleotide binding"/>
    <property type="evidence" value="ECO:0007669"/>
    <property type="project" value="InterPro"/>
</dbReference>
<dbReference type="InterPro" id="IPR051317">
    <property type="entry name" value="Gfo/Idh/MocA_oxidoreduct"/>
</dbReference>
<evidence type="ECO:0000259" key="3">
    <source>
        <dbReference type="Pfam" id="PF02894"/>
    </source>
</evidence>
<dbReference type="EMBL" id="AP012293">
    <property type="protein sequence ID" value="BAL84596.1"/>
    <property type="molecule type" value="Genomic_DNA"/>
</dbReference>
<evidence type="ECO:0000256" key="1">
    <source>
        <dbReference type="ARBA" id="ARBA00010928"/>
    </source>
</evidence>